<dbReference type="Pfam" id="PF00356">
    <property type="entry name" value="LacI"/>
    <property type="match status" value="1"/>
</dbReference>
<dbReference type="Pfam" id="PF13377">
    <property type="entry name" value="Peripla_BP_3"/>
    <property type="match status" value="1"/>
</dbReference>
<dbReference type="InterPro" id="IPR010982">
    <property type="entry name" value="Lambda_DNA-bd_dom_sf"/>
</dbReference>
<dbReference type="PANTHER" id="PTHR30146:SF148">
    <property type="entry name" value="HTH-TYPE TRANSCRIPTIONAL REPRESSOR PURR-RELATED"/>
    <property type="match status" value="1"/>
</dbReference>
<dbReference type="GO" id="GO:0003677">
    <property type="term" value="F:DNA binding"/>
    <property type="evidence" value="ECO:0007669"/>
    <property type="project" value="UniProtKB-KW"/>
</dbReference>
<name>A0ABV8A9I8_9DEIO</name>
<dbReference type="CDD" id="cd06267">
    <property type="entry name" value="PBP1_LacI_sugar_binding-like"/>
    <property type="match status" value="1"/>
</dbReference>
<dbReference type="SMART" id="SM00354">
    <property type="entry name" value="HTH_LACI"/>
    <property type="match status" value="1"/>
</dbReference>
<dbReference type="PANTHER" id="PTHR30146">
    <property type="entry name" value="LACI-RELATED TRANSCRIPTIONAL REPRESSOR"/>
    <property type="match status" value="1"/>
</dbReference>
<keyword evidence="4" id="KW-0804">Transcription</keyword>
<evidence type="ECO:0000256" key="4">
    <source>
        <dbReference type="ARBA" id="ARBA00023163"/>
    </source>
</evidence>
<comment type="caution">
    <text evidence="6">The sequence shown here is derived from an EMBL/GenBank/DDBJ whole genome shotgun (WGS) entry which is preliminary data.</text>
</comment>
<proteinExistence type="predicted"/>
<evidence type="ECO:0000256" key="1">
    <source>
        <dbReference type="ARBA" id="ARBA00022491"/>
    </source>
</evidence>
<keyword evidence="7" id="KW-1185">Reference proteome</keyword>
<dbReference type="InterPro" id="IPR028082">
    <property type="entry name" value="Peripla_BP_I"/>
</dbReference>
<accession>A0ABV8A9I8</accession>
<dbReference type="InterPro" id="IPR000843">
    <property type="entry name" value="HTH_LacI"/>
</dbReference>
<evidence type="ECO:0000259" key="5">
    <source>
        <dbReference type="PROSITE" id="PS50932"/>
    </source>
</evidence>
<evidence type="ECO:0000256" key="2">
    <source>
        <dbReference type="ARBA" id="ARBA00023015"/>
    </source>
</evidence>
<feature type="domain" description="HTH lacI-type" evidence="5">
    <location>
        <begin position="4"/>
        <end position="58"/>
    </location>
</feature>
<sequence length="338" mass="36770">MTGVTLTDVAQRAGVSTPTASRVLRGVATVDQQLKEKVLLAASELGYQPNRLARSLRERRTGIIGFLNVGSTAKFHTVLAQGIYDAGLENGYAVVTGMSDTTDRQQSYAQIFAGFQVDGIIVVPTSQSDPAIDRIAKHIPVVEVDRSASSVSRHSVLLDNQHAMEMAVDHLVELGHRHIALLYGVEQVNTELERVEGYLCALRKHGLPRREALMLGDDFSEAGGMRSTAKLLDSGVPVTAVLTTTNEMLAGAVQVLREREINVPEQLSLIGMDDTRWVRLMTPPVTVVEQPAYDMGKKAMELLLAAIDEKAGQHPAEIRFAPRLIVRSSTSPPPFDSL</sequence>
<keyword evidence="2" id="KW-0805">Transcription regulation</keyword>
<dbReference type="PROSITE" id="PS50932">
    <property type="entry name" value="HTH_LACI_2"/>
    <property type="match status" value="1"/>
</dbReference>
<dbReference type="RefSeq" id="WP_380079639.1">
    <property type="nucleotide sequence ID" value="NZ_JBHRZF010000172.1"/>
</dbReference>
<dbReference type="EMBL" id="JBHRZF010000172">
    <property type="protein sequence ID" value="MFC3862094.1"/>
    <property type="molecule type" value="Genomic_DNA"/>
</dbReference>
<keyword evidence="1" id="KW-0678">Repressor</keyword>
<reference evidence="7" key="1">
    <citation type="journal article" date="2019" name="Int. J. Syst. Evol. Microbiol.">
        <title>The Global Catalogue of Microorganisms (GCM) 10K type strain sequencing project: providing services to taxonomists for standard genome sequencing and annotation.</title>
        <authorList>
            <consortium name="The Broad Institute Genomics Platform"/>
            <consortium name="The Broad Institute Genome Sequencing Center for Infectious Disease"/>
            <person name="Wu L."/>
            <person name="Ma J."/>
        </authorList>
    </citation>
    <scope>NUCLEOTIDE SEQUENCE [LARGE SCALE GENOMIC DNA]</scope>
    <source>
        <strain evidence="7">CCTCC AB 2013263</strain>
    </source>
</reference>
<dbReference type="SUPFAM" id="SSF53822">
    <property type="entry name" value="Periplasmic binding protein-like I"/>
    <property type="match status" value="1"/>
</dbReference>
<dbReference type="Gene3D" id="3.40.50.2300">
    <property type="match status" value="2"/>
</dbReference>
<dbReference type="SUPFAM" id="SSF47413">
    <property type="entry name" value="lambda repressor-like DNA-binding domains"/>
    <property type="match status" value="1"/>
</dbReference>
<dbReference type="CDD" id="cd01392">
    <property type="entry name" value="HTH_LacI"/>
    <property type="match status" value="1"/>
</dbReference>
<evidence type="ECO:0000313" key="6">
    <source>
        <dbReference type="EMBL" id="MFC3862094.1"/>
    </source>
</evidence>
<dbReference type="Proteomes" id="UP001595748">
    <property type="component" value="Unassembled WGS sequence"/>
</dbReference>
<dbReference type="Gene3D" id="1.10.260.40">
    <property type="entry name" value="lambda repressor-like DNA-binding domains"/>
    <property type="match status" value="1"/>
</dbReference>
<evidence type="ECO:0000313" key="7">
    <source>
        <dbReference type="Proteomes" id="UP001595748"/>
    </source>
</evidence>
<dbReference type="PROSITE" id="PS00356">
    <property type="entry name" value="HTH_LACI_1"/>
    <property type="match status" value="1"/>
</dbReference>
<organism evidence="6 7">
    <name type="scientific">Deinococcus antarcticus</name>
    <dbReference type="NCBI Taxonomy" id="1298767"/>
    <lineage>
        <taxon>Bacteria</taxon>
        <taxon>Thermotogati</taxon>
        <taxon>Deinococcota</taxon>
        <taxon>Deinococci</taxon>
        <taxon>Deinococcales</taxon>
        <taxon>Deinococcaceae</taxon>
        <taxon>Deinococcus</taxon>
    </lineage>
</organism>
<evidence type="ECO:0000256" key="3">
    <source>
        <dbReference type="ARBA" id="ARBA00023125"/>
    </source>
</evidence>
<protein>
    <submittedName>
        <fullName evidence="6">LacI family DNA-binding transcriptional regulator</fullName>
    </submittedName>
</protein>
<dbReference type="InterPro" id="IPR046335">
    <property type="entry name" value="LacI/GalR-like_sensor"/>
</dbReference>
<keyword evidence="3 6" id="KW-0238">DNA-binding</keyword>
<gene>
    <name evidence="6" type="ORF">ACFOPQ_15100</name>
</gene>